<organism evidence="1 2">
    <name type="scientific">Neurospora tetrasperma (strain FGSC 2508 / ATCC MYA-4615 / P0657)</name>
    <dbReference type="NCBI Taxonomy" id="510951"/>
    <lineage>
        <taxon>Eukaryota</taxon>
        <taxon>Fungi</taxon>
        <taxon>Dikarya</taxon>
        <taxon>Ascomycota</taxon>
        <taxon>Pezizomycotina</taxon>
        <taxon>Sordariomycetes</taxon>
        <taxon>Sordariomycetidae</taxon>
        <taxon>Sordariales</taxon>
        <taxon>Sordariaceae</taxon>
        <taxon>Neurospora</taxon>
    </lineage>
</organism>
<keyword evidence="2" id="KW-1185">Reference proteome</keyword>
<dbReference type="AlphaFoldDB" id="F8MNT9"/>
<name>F8MNT9_NEUT8</name>
<dbReference type="RefSeq" id="XP_009852540.1">
    <property type="nucleotide sequence ID" value="XM_009854238.1"/>
</dbReference>
<protein>
    <submittedName>
        <fullName evidence="1">Uncharacterized protein</fullName>
    </submittedName>
</protein>
<dbReference type="Proteomes" id="UP000008065">
    <property type="component" value="Unassembled WGS sequence"/>
</dbReference>
<dbReference type="VEuPathDB" id="FungiDB:NEUTE1DRAFT_117554"/>
<gene>
    <name evidence="1" type="ORF">NEUTE1DRAFT_117554</name>
</gene>
<proteinExistence type="predicted"/>
<accession>F8MNT9</accession>
<dbReference type="GeneID" id="20823326"/>
<sequence length="73" mass="7327">MVDVILAVSLPQFDGCDNDGLLAIADLLGGAIIKASKRPRSKAGLQPCSKGRYTSGQIAGAGLVGTLAGGSRE</sequence>
<evidence type="ECO:0000313" key="2">
    <source>
        <dbReference type="Proteomes" id="UP000008065"/>
    </source>
</evidence>
<evidence type="ECO:0000313" key="1">
    <source>
        <dbReference type="EMBL" id="EGO57004.1"/>
    </source>
</evidence>
<dbReference type="EMBL" id="GL891305">
    <property type="protein sequence ID" value="EGO57004.1"/>
    <property type="molecule type" value="Genomic_DNA"/>
</dbReference>
<dbReference type="HOGENOM" id="CLU_2705433_0_0_1"/>
<reference evidence="2" key="1">
    <citation type="journal article" date="2011" name="Genetics">
        <title>Massive changes in genome architecture accompany the transition to self-fertility in the filamentous fungus Neurospora tetrasperma.</title>
        <authorList>
            <person name="Ellison C.E."/>
            <person name="Stajich J.E."/>
            <person name="Jacobson D.J."/>
            <person name="Natvig D.O."/>
            <person name="Lapidus A."/>
            <person name="Foster B."/>
            <person name="Aerts A."/>
            <person name="Riley R."/>
            <person name="Lindquist E.A."/>
            <person name="Grigoriev I.V."/>
            <person name="Taylor J.W."/>
        </authorList>
    </citation>
    <scope>NUCLEOTIDE SEQUENCE [LARGE SCALE GENOMIC DNA]</scope>
    <source>
        <strain evidence="2">FGSC 2508 / P0657</strain>
    </source>
</reference>
<dbReference type="KEGG" id="nte:NEUTE1DRAFT117554"/>